<organism evidence="2 3">
    <name type="scientific">Oharaeibacter diazotrophicus</name>
    <dbReference type="NCBI Taxonomy" id="1920512"/>
    <lineage>
        <taxon>Bacteria</taxon>
        <taxon>Pseudomonadati</taxon>
        <taxon>Pseudomonadota</taxon>
        <taxon>Alphaproteobacteria</taxon>
        <taxon>Hyphomicrobiales</taxon>
        <taxon>Pleomorphomonadaceae</taxon>
        <taxon>Oharaeibacter</taxon>
    </lineage>
</organism>
<name>A0A4R6RK18_9HYPH</name>
<dbReference type="PANTHER" id="PTHR33383">
    <property type="entry name" value="MEMBRANE PROTEIN INSERTION EFFICIENCY FACTOR-RELATED"/>
    <property type="match status" value="1"/>
</dbReference>
<dbReference type="InterPro" id="IPR002696">
    <property type="entry name" value="Membr_insert_effic_factor_YidD"/>
</dbReference>
<protein>
    <recommendedName>
        <fullName evidence="1">Putative membrane protein insertion efficiency factor</fullName>
    </recommendedName>
</protein>
<reference evidence="2 3" key="1">
    <citation type="submission" date="2019-03" db="EMBL/GenBank/DDBJ databases">
        <title>Genomic Encyclopedia of Type Strains, Phase IV (KMG-IV): sequencing the most valuable type-strain genomes for metagenomic binning, comparative biology and taxonomic classification.</title>
        <authorList>
            <person name="Goeker M."/>
        </authorList>
    </citation>
    <scope>NUCLEOTIDE SEQUENCE [LARGE SCALE GENOMIC DNA]</scope>
    <source>
        <strain evidence="2 3">DSM 102969</strain>
    </source>
</reference>
<dbReference type="HAMAP" id="MF_00386">
    <property type="entry name" value="UPF0161_YidD"/>
    <property type="match status" value="1"/>
</dbReference>
<dbReference type="Pfam" id="PF01809">
    <property type="entry name" value="YidD"/>
    <property type="match status" value="1"/>
</dbReference>
<keyword evidence="1" id="KW-1003">Cell membrane</keyword>
<dbReference type="SMART" id="SM01234">
    <property type="entry name" value="Haemolytic"/>
    <property type="match status" value="1"/>
</dbReference>
<proteinExistence type="inferred from homology"/>
<dbReference type="OrthoDB" id="9801753at2"/>
<dbReference type="PANTHER" id="PTHR33383:SF1">
    <property type="entry name" value="MEMBRANE PROTEIN INSERTION EFFICIENCY FACTOR-RELATED"/>
    <property type="match status" value="1"/>
</dbReference>
<gene>
    <name evidence="2" type="ORF">EDD54_0665</name>
</gene>
<evidence type="ECO:0000256" key="1">
    <source>
        <dbReference type="HAMAP-Rule" id="MF_00386"/>
    </source>
</evidence>
<sequence length="115" mass="12668">MCAACRPGDPAPRTPGRLIGRAAIRLYQLTLSPLIGRQCRYAPTCSAYTDEAIARFGLWTGGWIGLARILRCNPWGADGYDPIPEALPPGHRWWAPWRAARWTGAHIDPSTRLGS</sequence>
<dbReference type="NCBIfam" id="TIGR00278">
    <property type="entry name" value="membrane protein insertion efficiency factor YidD"/>
    <property type="match status" value="1"/>
</dbReference>
<dbReference type="GO" id="GO:0005886">
    <property type="term" value="C:plasma membrane"/>
    <property type="evidence" value="ECO:0007669"/>
    <property type="project" value="UniProtKB-SubCell"/>
</dbReference>
<keyword evidence="3" id="KW-1185">Reference proteome</keyword>
<comment type="function">
    <text evidence="1">Could be involved in insertion of integral membrane proteins into the membrane.</text>
</comment>
<evidence type="ECO:0000313" key="2">
    <source>
        <dbReference type="EMBL" id="TDP86782.1"/>
    </source>
</evidence>
<dbReference type="Proteomes" id="UP000294547">
    <property type="component" value="Unassembled WGS sequence"/>
</dbReference>
<comment type="subcellular location">
    <subcellularLocation>
        <location evidence="1">Cell membrane</location>
        <topology evidence="1">Peripheral membrane protein</topology>
        <orientation evidence="1">Cytoplasmic side</orientation>
    </subcellularLocation>
</comment>
<keyword evidence="1" id="KW-0472">Membrane</keyword>
<dbReference type="RefSeq" id="WP_126536600.1">
    <property type="nucleotide sequence ID" value="NZ_BSPM01000008.1"/>
</dbReference>
<accession>A0A4R6RK18</accession>
<dbReference type="AlphaFoldDB" id="A0A4R6RK18"/>
<dbReference type="EMBL" id="SNXY01000006">
    <property type="protein sequence ID" value="TDP86782.1"/>
    <property type="molecule type" value="Genomic_DNA"/>
</dbReference>
<evidence type="ECO:0000313" key="3">
    <source>
        <dbReference type="Proteomes" id="UP000294547"/>
    </source>
</evidence>
<comment type="similarity">
    <text evidence="1">Belongs to the UPF0161 family.</text>
</comment>
<comment type="caution">
    <text evidence="2">The sequence shown here is derived from an EMBL/GenBank/DDBJ whole genome shotgun (WGS) entry which is preliminary data.</text>
</comment>